<organism evidence="1 2">
    <name type="scientific">Phakopsora pachyrhizi</name>
    <name type="common">Asian soybean rust disease fungus</name>
    <dbReference type="NCBI Taxonomy" id="170000"/>
    <lineage>
        <taxon>Eukaryota</taxon>
        <taxon>Fungi</taxon>
        <taxon>Dikarya</taxon>
        <taxon>Basidiomycota</taxon>
        <taxon>Pucciniomycotina</taxon>
        <taxon>Pucciniomycetes</taxon>
        <taxon>Pucciniales</taxon>
        <taxon>Phakopsoraceae</taxon>
        <taxon>Phakopsora</taxon>
    </lineage>
</organism>
<gene>
    <name evidence="1" type="ORF">PPACK8108_LOCUS24400</name>
</gene>
<dbReference type="SUPFAM" id="SSF55729">
    <property type="entry name" value="Acyl-CoA N-acyltransferases (Nat)"/>
    <property type="match status" value="1"/>
</dbReference>
<dbReference type="InterPro" id="IPR038581">
    <property type="entry name" value="ODC_AZ_sf"/>
</dbReference>
<accession>A0AAV0BPS3</accession>
<proteinExistence type="predicted"/>
<evidence type="ECO:0000313" key="1">
    <source>
        <dbReference type="EMBL" id="CAH7689345.1"/>
    </source>
</evidence>
<keyword evidence="2" id="KW-1185">Reference proteome</keyword>
<dbReference type="InterPro" id="IPR016181">
    <property type="entry name" value="Acyl_CoA_acyltransferase"/>
</dbReference>
<protein>
    <submittedName>
        <fullName evidence="1">Expressed protein</fullName>
    </submittedName>
</protein>
<sequence>METSKPKNQSSLCASTAPVLSGAVGTDGANLFNPLRSAERSTTAVIDEKLQSSTTLDRAPDDFPGGRDRHVRDVNAPFFQNASSTVFVNFPSPSSPLTPDSTPPTSHSLVKSVAELSSLSGNPENIWAFASPPTYPSEPSFKLLLTPRSSSDSLRFSTQLKLNDTSSALASVFPAGLKDVEETHKVPTAQLPMGLKGVIADRSSGIRSAYIFGLTQGLTSTEHVKDLVVRVLDFADEEAEADDVVFVLEKKQAGLRELLQGLLYAGGTVIKDQDEVISDKLVLVGIEI</sequence>
<dbReference type="EMBL" id="CALTRL010006065">
    <property type="protein sequence ID" value="CAH7689345.1"/>
    <property type="molecule type" value="Genomic_DNA"/>
</dbReference>
<dbReference type="Gene3D" id="3.40.630.60">
    <property type="match status" value="1"/>
</dbReference>
<name>A0AAV0BPS3_PHAPC</name>
<reference evidence="1" key="1">
    <citation type="submission" date="2022-06" db="EMBL/GenBank/DDBJ databases">
        <authorList>
            <consortium name="SYNGENTA / RWTH Aachen University"/>
        </authorList>
    </citation>
    <scope>NUCLEOTIDE SEQUENCE</scope>
</reference>
<dbReference type="Proteomes" id="UP001153365">
    <property type="component" value="Unassembled WGS sequence"/>
</dbReference>
<comment type="caution">
    <text evidence="1">The sequence shown here is derived from an EMBL/GenBank/DDBJ whole genome shotgun (WGS) entry which is preliminary data.</text>
</comment>
<evidence type="ECO:0000313" key="2">
    <source>
        <dbReference type="Proteomes" id="UP001153365"/>
    </source>
</evidence>
<dbReference type="AlphaFoldDB" id="A0AAV0BPS3"/>